<gene>
    <name evidence="2" type="ORF">PHISCL_05669</name>
</gene>
<evidence type="ECO:0000313" key="3">
    <source>
        <dbReference type="Proteomes" id="UP000266188"/>
    </source>
</evidence>
<accession>A0A3A2ZRR6</accession>
<comment type="caution">
    <text evidence="2">The sequence shown here is derived from an EMBL/GenBank/DDBJ whole genome shotgun (WGS) entry which is preliminary data.</text>
</comment>
<keyword evidence="3" id="KW-1185">Reference proteome</keyword>
<organism evidence="2 3">
    <name type="scientific">Aspergillus sclerotialis</name>
    <dbReference type="NCBI Taxonomy" id="2070753"/>
    <lineage>
        <taxon>Eukaryota</taxon>
        <taxon>Fungi</taxon>
        <taxon>Dikarya</taxon>
        <taxon>Ascomycota</taxon>
        <taxon>Pezizomycotina</taxon>
        <taxon>Eurotiomycetes</taxon>
        <taxon>Eurotiomycetidae</taxon>
        <taxon>Eurotiales</taxon>
        <taxon>Aspergillaceae</taxon>
        <taxon>Aspergillus</taxon>
        <taxon>Aspergillus subgen. Polypaecilum</taxon>
    </lineage>
</organism>
<reference evidence="3" key="1">
    <citation type="submission" date="2017-02" db="EMBL/GenBank/DDBJ databases">
        <authorList>
            <person name="Tafer H."/>
            <person name="Lopandic K."/>
        </authorList>
    </citation>
    <scope>NUCLEOTIDE SEQUENCE [LARGE SCALE GENOMIC DNA]</scope>
    <source>
        <strain evidence="3">CBS 366.77</strain>
    </source>
</reference>
<dbReference type="EMBL" id="MVGC01000192">
    <property type="protein sequence ID" value="RJE22004.1"/>
    <property type="molecule type" value="Genomic_DNA"/>
</dbReference>
<evidence type="ECO:0000313" key="2">
    <source>
        <dbReference type="EMBL" id="RJE22004.1"/>
    </source>
</evidence>
<dbReference type="STRING" id="2070753.A0A3A2ZRR6"/>
<name>A0A3A2ZRR6_9EURO</name>
<feature type="region of interest" description="Disordered" evidence="1">
    <location>
        <begin position="209"/>
        <end position="228"/>
    </location>
</feature>
<evidence type="ECO:0000256" key="1">
    <source>
        <dbReference type="SAM" id="MobiDB-lite"/>
    </source>
</evidence>
<dbReference type="AlphaFoldDB" id="A0A3A2ZRR6"/>
<sequence>MRIITYASLSRRGRSVNPVEVKERQEVVMRICLEAIKAYHRCVGDQSLMRYAWFLSANAPFLAHVYLFVNLRCRTTGDLADQAWEVVGNHDDIFGRPEGLRALGARLREDEDGTMLAAFARLIIEAWEAKEATLGGKSRVPVPRLVKRMREVLANTKRRAEKDPTVINASTYEINAGNSASAAMSGRPANATVLAPVYSDSLPVCQDDTSSSSMDNIQLPSTDPTISTMPIETLPIGNDPSMWDYWQTLLSANSLEYNVDPIM</sequence>
<evidence type="ECO:0008006" key="4">
    <source>
        <dbReference type="Google" id="ProtNLM"/>
    </source>
</evidence>
<proteinExistence type="predicted"/>
<dbReference type="Proteomes" id="UP000266188">
    <property type="component" value="Unassembled WGS sequence"/>
</dbReference>
<protein>
    <recommendedName>
        <fullName evidence="4">C6 transcription factor</fullName>
    </recommendedName>
</protein>